<dbReference type="InterPro" id="IPR003152">
    <property type="entry name" value="FATC_dom"/>
</dbReference>
<dbReference type="AlphaFoldDB" id="A0A6B2LYN4"/>
<dbReference type="InterPro" id="IPR050517">
    <property type="entry name" value="DDR_Repair_Kinase"/>
</dbReference>
<proteinExistence type="predicted"/>
<dbReference type="SMART" id="SM01343">
    <property type="entry name" value="FATC"/>
    <property type="match status" value="1"/>
</dbReference>
<feature type="domain" description="FATC" evidence="1">
    <location>
        <begin position="34"/>
        <end position="66"/>
    </location>
</feature>
<evidence type="ECO:0000259" key="1">
    <source>
        <dbReference type="PROSITE" id="PS51190"/>
    </source>
</evidence>
<dbReference type="PANTHER" id="PTHR11139">
    <property type="entry name" value="ATAXIA TELANGIECTASIA MUTATED ATM -RELATED"/>
    <property type="match status" value="1"/>
</dbReference>
<dbReference type="Pfam" id="PF02260">
    <property type="entry name" value="FATC"/>
    <property type="match status" value="1"/>
</dbReference>
<dbReference type="EMBL" id="GIBP01012612">
    <property type="protein sequence ID" value="NDV41581.1"/>
    <property type="molecule type" value="Transcribed_RNA"/>
</dbReference>
<accession>A0A6B2LYN4</accession>
<name>A0A6B2LYN4_9EUKA</name>
<reference evidence="2" key="1">
    <citation type="journal article" date="2020" name="J. Eukaryot. Microbiol.">
        <title>De novo Sequencing, Assembly and Annotation of the Transcriptome for the Free-Living Testate Amoeba Arcella intermedia.</title>
        <authorList>
            <person name="Ribeiro G.M."/>
            <person name="Porfirio-Sousa A.L."/>
            <person name="Maurer-Alcala X.X."/>
            <person name="Katz L.A."/>
            <person name="Lahr D.J.G."/>
        </authorList>
    </citation>
    <scope>NUCLEOTIDE SEQUENCE</scope>
</reference>
<dbReference type="PROSITE" id="PS51190">
    <property type="entry name" value="FATC"/>
    <property type="match status" value="1"/>
</dbReference>
<protein>
    <recommendedName>
        <fullName evidence="1">FATC domain-containing protein</fullName>
    </recommendedName>
</protein>
<dbReference type="GO" id="GO:0004674">
    <property type="term" value="F:protein serine/threonine kinase activity"/>
    <property type="evidence" value="ECO:0007669"/>
    <property type="project" value="TreeGrafter"/>
</dbReference>
<sequence>MHSTAASVSTRNIHAVNIVKRVKEKLEGYDGTNEPMSIAQQVDWVIKESTSTDNLCKMYEGWTSWI</sequence>
<dbReference type="GO" id="GO:0000184">
    <property type="term" value="P:nuclear-transcribed mRNA catabolic process, nonsense-mediated decay"/>
    <property type="evidence" value="ECO:0007669"/>
    <property type="project" value="TreeGrafter"/>
</dbReference>
<organism evidence="2">
    <name type="scientific">Arcella intermedia</name>
    <dbReference type="NCBI Taxonomy" id="1963864"/>
    <lineage>
        <taxon>Eukaryota</taxon>
        <taxon>Amoebozoa</taxon>
        <taxon>Tubulinea</taxon>
        <taxon>Elardia</taxon>
        <taxon>Arcellinida</taxon>
        <taxon>Sphaerothecina</taxon>
        <taxon>Arcellidae</taxon>
        <taxon>Arcella</taxon>
    </lineage>
</organism>
<dbReference type="GO" id="GO:0005634">
    <property type="term" value="C:nucleus"/>
    <property type="evidence" value="ECO:0007669"/>
    <property type="project" value="TreeGrafter"/>
</dbReference>
<dbReference type="PANTHER" id="PTHR11139:SF71">
    <property type="entry name" value="SERINE_THREONINE-PROTEIN KINASE SMG1"/>
    <property type="match status" value="1"/>
</dbReference>
<evidence type="ECO:0000313" key="2">
    <source>
        <dbReference type="EMBL" id="NDV41581.1"/>
    </source>
</evidence>